<evidence type="ECO:0000313" key="3">
    <source>
        <dbReference type="Proteomes" id="UP000314294"/>
    </source>
</evidence>
<dbReference type="PANTHER" id="PTHR12406:SF22">
    <property type="entry name" value="1-ACYLGLYCEROL-3-PHOSPHATE O-ACYLTRANSFERASE PNPLA3"/>
    <property type="match status" value="1"/>
</dbReference>
<dbReference type="GO" id="GO:0055088">
    <property type="term" value="P:lipid homeostasis"/>
    <property type="evidence" value="ECO:0007669"/>
    <property type="project" value="TreeGrafter"/>
</dbReference>
<feature type="region of interest" description="Disordered" evidence="1">
    <location>
        <begin position="347"/>
        <end position="367"/>
    </location>
</feature>
<dbReference type="OrthoDB" id="8879529at2759"/>
<dbReference type="GO" id="GO:0005737">
    <property type="term" value="C:cytoplasm"/>
    <property type="evidence" value="ECO:0007669"/>
    <property type="project" value="TreeGrafter"/>
</dbReference>
<evidence type="ECO:0000256" key="1">
    <source>
        <dbReference type="SAM" id="MobiDB-lite"/>
    </source>
</evidence>
<keyword evidence="3" id="KW-1185">Reference proteome</keyword>
<dbReference type="Proteomes" id="UP000314294">
    <property type="component" value="Unassembled WGS sequence"/>
</dbReference>
<name>A0A4Z2FLZ6_9TELE</name>
<evidence type="ECO:0000313" key="2">
    <source>
        <dbReference type="EMBL" id="TNN41783.1"/>
    </source>
</evidence>
<feature type="compositionally biased region" description="Low complexity" evidence="1">
    <location>
        <begin position="352"/>
        <end position="361"/>
    </location>
</feature>
<protein>
    <submittedName>
        <fullName evidence="2">Patatin-like phospholipase domain-containing protein 2</fullName>
    </submittedName>
</protein>
<feature type="region of interest" description="Disordered" evidence="1">
    <location>
        <begin position="382"/>
        <end position="402"/>
    </location>
</feature>
<dbReference type="InterPro" id="IPR033562">
    <property type="entry name" value="PLPL"/>
</dbReference>
<feature type="region of interest" description="Disordered" evidence="1">
    <location>
        <begin position="420"/>
        <end position="449"/>
    </location>
</feature>
<dbReference type="EMBL" id="SRLO01001080">
    <property type="protein sequence ID" value="TNN41783.1"/>
    <property type="molecule type" value="Genomic_DNA"/>
</dbReference>
<feature type="compositionally biased region" description="Basic and acidic residues" evidence="1">
    <location>
        <begin position="439"/>
        <end position="449"/>
    </location>
</feature>
<reference evidence="2 3" key="1">
    <citation type="submission" date="2019-03" db="EMBL/GenBank/DDBJ databases">
        <title>First draft genome of Liparis tanakae, snailfish: a comprehensive survey of snailfish specific genes.</title>
        <authorList>
            <person name="Kim W."/>
            <person name="Song I."/>
            <person name="Jeong J.-H."/>
            <person name="Kim D."/>
            <person name="Kim S."/>
            <person name="Ryu S."/>
            <person name="Song J.Y."/>
            <person name="Lee S.K."/>
        </authorList>
    </citation>
    <scope>NUCLEOTIDE SEQUENCE [LARGE SCALE GENOMIC DNA]</scope>
    <source>
        <tissue evidence="2">Muscle</tissue>
    </source>
</reference>
<dbReference type="PANTHER" id="PTHR12406">
    <property type="entry name" value="CALCIUM-INDEPENDENT PHOSPHOLIPASE A2 IPLA2 -RELATED"/>
    <property type="match status" value="1"/>
</dbReference>
<dbReference type="AlphaFoldDB" id="A0A4Z2FLZ6"/>
<dbReference type="Gene3D" id="3.40.1090.10">
    <property type="entry name" value="Cytosolic phospholipase A2 catalytic domain"/>
    <property type="match status" value="1"/>
</dbReference>
<dbReference type="GO" id="GO:0019433">
    <property type="term" value="P:triglyceride catabolic process"/>
    <property type="evidence" value="ECO:0007669"/>
    <property type="project" value="TreeGrafter"/>
</dbReference>
<dbReference type="GO" id="GO:0016020">
    <property type="term" value="C:membrane"/>
    <property type="evidence" value="ECO:0007669"/>
    <property type="project" value="TreeGrafter"/>
</dbReference>
<dbReference type="GO" id="GO:0004806">
    <property type="term" value="F:triacylglycerol lipase activity"/>
    <property type="evidence" value="ECO:0007669"/>
    <property type="project" value="TreeGrafter"/>
</dbReference>
<dbReference type="GO" id="GO:0005811">
    <property type="term" value="C:lipid droplet"/>
    <property type="evidence" value="ECO:0007669"/>
    <property type="project" value="TreeGrafter"/>
</dbReference>
<comment type="caution">
    <text evidence="2">The sequence shown here is derived from an EMBL/GenBank/DDBJ whole genome shotgun (WGS) entry which is preliminary data.</text>
</comment>
<proteinExistence type="predicted"/>
<accession>A0A4Z2FLZ6</accession>
<gene>
    <name evidence="2" type="primary">Pnpla2_3</name>
    <name evidence="2" type="ORF">EYF80_048028</name>
</gene>
<organism evidence="2 3">
    <name type="scientific">Liparis tanakae</name>
    <name type="common">Tanaka's snailfish</name>
    <dbReference type="NCBI Taxonomy" id="230148"/>
    <lineage>
        <taxon>Eukaryota</taxon>
        <taxon>Metazoa</taxon>
        <taxon>Chordata</taxon>
        <taxon>Craniata</taxon>
        <taxon>Vertebrata</taxon>
        <taxon>Euteleostomi</taxon>
        <taxon>Actinopterygii</taxon>
        <taxon>Neopterygii</taxon>
        <taxon>Teleostei</taxon>
        <taxon>Neoteleostei</taxon>
        <taxon>Acanthomorphata</taxon>
        <taxon>Eupercaria</taxon>
        <taxon>Perciformes</taxon>
        <taxon>Cottioidei</taxon>
        <taxon>Cottales</taxon>
        <taxon>Liparidae</taxon>
        <taxon>Liparis</taxon>
    </lineage>
</organism>
<sequence>MAPPPDQHMPRVGRWILPRNREDYLHKEGTSCFSTRVTDRVLQLGLCFRSCLPQLLPRSHWLVVTHWFRWVECFTWAAACCMTQPNTSKESKMFLSQVMLVLHHYVDGAVSDNLPRCHRKDTTTFSPYAGESDLCPRASAGKFHQVRVSNVSIQVNSENMSRVTSTFFPPPPQAMAEICQSGYADALRFLRENNMISGECPVRSLEVDAAGPACCEQPAEDEESDAGVKTREEEHRWLDPQLIENLPVNIQKALCEACRETRAADGLLTNVTSYLKVPCTRPLESAYSMAKRLFLHVSRDVGRLYGSAGHAYRRAWKDKVTHGDGESSSLRRSTSLSLGLDLLTQSADDPDGLPLTPGDAPSSSGLALLDWDTNTTKHLDLMHLTPPLTPTGSPAPGVGDAPRGWGLGRAVGWIRNVASEPTSDLEGDKDYSAYMSNVDVERGEREDVE</sequence>